<dbReference type="KEGG" id="epe:CI789_15185"/>
<feature type="domain" description="Fimbrial-type adhesion" evidence="2">
    <location>
        <begin position="184"/>
        <end position="313"/>
    </location>
</feature>
<dbReference type="STRING" id="1219360.GCA_001571305_03412"/>
<proteinExistence type="predicted"/>
<evidence type="ECO:0000259" key="2">
    <source>
        <dbReference type="Pfam" id="PF00419"/>
    </source>
</evidence>
<accession>A0A3Q8H879</accession>
<keyword evidence="1" id="KW-0732">Signal</keyword>
<dbReference type="AlphaFoldDB" id="A0A3Q8H879"/>
<evidence type="ECO:0000313" key="5">
    <source>
        <dbReference type="Proteomes" id="UP000306393"/>
    </source>
</evidence>
<dbReference type="Pfam" id="PF00419">
    <property type="entry name" value="Fimbrial"/>
    <property type="match status" value="1"/>
</dbReference>
<dbReference type="OrthoDB" id="6513174at2"/>
<sequence length="319" mass="34845">MKRIIFITIQSIIFLIASGNALAFTCESVDGVIPPGGSTVPIDVRVNLESSLTSGLNQIYSLTQISCRNDVESWNDVLKTDKMSSILNQTLFPDFTALVVINGIRYSLPLLQEIEVMSLTQLKTKAVDIQLLMELNPNPTKDIAIHKGDVIGEFYFQQYNDQEGCPKCGPYRWRLIAGNDIYLLTNTCTINNSQSIYVQFNNIRQDLLTKSAQGSLYKENKPLVFNCANSNATQDVLIRLVSDAASFSSDLTKTSNSNIGIALIHNGIVVKPGENFRSHIVNGSGSDMISFVPVKNDVESSAIATGPLSASAILIFSAP</sequence>
<dbReference type="Pfam" id="PF09160">
    <property type="entry name" value="FimH_man-bind"/>
    <property type="match status" value="1"/>
</dbReference>
<protein>
    <submittedName>
        <fullName evidence="4">P pilus assembly protein, pilin FimA</fullName>
    </submittedName>
</protein>
<dbReference type="InterPro" id="IPR000259">
    <property type="entry name" value="Adhesion_dom_fimbrial"/>
</dbReference>
<dbReference type="InterPro" id="IPR015243">
    <property type="entry name" value="FimH_man-bd"/>
</dbReference>
<dbReference type="GO" id="GO:0007155">
    <property type="term" value="P:cell adhesion"/>
    <property type="evidence" value="ECO:0007669"/>
    <property type="project" value="InterPro"/>
</dbReference>
<gene>
    <name evidence="4" type="ORF">EpCFBP13511_08595</name>
</gene>
<dbReference type="SUPFAM" id="SSF49401">
    <property type="entry name" value="Bacterial adhesins"/>
    <property type="match status" value="2"/>
</dbReference>
<name>A0A3Q8H879_9GAMM</name>
<dbReference type="RefSeq" id="WP_118664672.1">
    <property type="nucleotide sequence ID" value="NZ_CP022725.1"/>
</dbReference>
<dbReference type="Gene3D" id="2.60.40.1090">
    <property type="entry name" value="Fimbrial-type adhesion domain"/>
    <property type="match status" value="2"/>
</dbReference>
<evidence type="ECO:0000259" key="3">
    <source>
        <dbReference type="Pfam" id="PF09160"/>
    </source>
</evidence>
<comment type="caution">
    <text evidence="4">The sequence shown here is derived from an EMBL/GenBank/DDBJ whole genome shotgun (WGS) entry which is preliminary data.</text>
</comment>
<reference evidence="4 5" key="1">
    <citation type="journal article" date="2019" name="Sci. Rep.">
        <title>Differences in resource use lead to coexistence of seed-transmitted microbial populations.</title>
        <authorList>
            <person name="Torres-Cortes G."/>
            <person name="Garcia B.J."/>
            <person name="Compant S."/>
            <person name="Rezki S."/>
            <person name="Jones P."/>
            <person name="Preveaux A."/>
            <person name="Briand M."/>
            <person name="Roulet A."/>
            <person name="Bouchez O."/>
            <person name="Jacobson D."/>
            <person name="Barret M."/>
        </authorList>
    </citation>
    <scope>NUCLEOTIDE SEQUENCE [LARGE SCALE GENOMIC DNA]</scope>
    <source>
        <strain evidence="4 5">CFBP13511</strain>
    </source>
</reference>
<dbReference type="InterPro" id="IPR008966">
    <property type="entry name" value="Adhesion_dom_sf"/>
</dbReference>
<feature type="chain" id="PRO_5030082120" evidence="1">
    <location>
        <begin position="24"/>
        <end position="319"/>
    </location>
</feature>
<dbReference type="InterPro" id="IPR036937">
    <property type="entry name" value="Adhesion_dom_fimbrial_sf"/>
</dbReference>
<organism evidence="4 5">
    <name type="scientific">Erwinia persicina</name>
    <dbReference type="NCBI Taxonomy" id="55211"/>
    <lineage>
        <taxon>Bacteria</taxon>
        <taxon>Pseudomonadati</taxon>
        <taxon>Pseudomonadota</taxon>
        <taxon>Gammaproteobacteria</taxon>
        <taxon>Enterobacterales</taxon>
        <taxon>Erwiniaceae</taxon>
        <taxon>Erwinia</taxon>
    </lineage>
</organism>
<feature type="domain" description="FimH mannose-binding" evidence="3">
    <location>
        <begin position="42"/>
        <end position="161"/>
    </location>
</feature>
<dbReference type="GO" id="GO:0009289">
    <property type="term" value="C:pilus"/>
    <property type="evidence" value="ECO:0007669"/>
    <property type="project" value="InterPro"/>
</dbReference>
<evidence type="ECO:0000313" key="4">
    <source>
        <dbReference type="EMBL" id="TKJ91226.1"/>
    </source>
</evidence>
<feature type="signal peptide" evidence="1">
    <location>
        <begin position="1"/>
        <end position="23"/>
    </location>
</feature>
<dbReference type="Proteomes" id="UP000306393">
    <property type="component" value="Unassembled WGS sequence"/>
</dbReference>
<evidence type="ECO:0000256" key="1">
    <source>
        <dbReference type="SAM" id="SignalP"/>
    </source>
</evidence>
<dbReference type="EMBL" id="QGAC01000007">
    <property type="protein sequence ID" value="TKJ91226.1"/>
    <property type="molecule type" value="Genomic_DNA"/>
</dbReference>